<proteinExistence type="predicted"/>
<dbReference type="RefSeq" id="WP_117849463.1">
    <property type="nucleotide sequence ID" value="NZ_JACOOT010000004.1"/>
</dbReference>
<evidence type="ECO:0000256" key="2">
    <source>
        <dbReference type="ARBA" id="ARBA00023004"/>
    </source>
</evidence>
<dbReference type="Pfam" id="PF12838">
    <property type="entry name" value="Fer4_7"/>
    <property type="match status" value="1"/>
</dbReference>
<dbReference type="EMBL" id="JACOOT010000004">
    <property type="protein sequence ID" value="MBC5649913.1"/>
    <property type="molecule type" value="Genomic_DNA"/>
</dbReference>
<accession>A0A8I0DQL1</accession>
<evidence type="ECO:0000313" key="5">
    <source>
        <dbReference type="EMBL" id="MBC5649913.1"/>
    </source>
</evidence>
<feature type="domain" description="4Fe-4S ferredoxin-type" evidence="4">
    <location>
        <begin position="20"/>
        <end position="49"/>
    </location>
</feature>
<keyword evidence="6" id="KW-1185">Reference proteome</keyword>
<gene>
    <name evidence="5" type="ORF">H8S54_01935</name>
</gene>
<dbReference type="SUPFAM" id="SSF54862">
    <property type="entry name" value="4Fe-4S ferredoxins"/>
    <property type="match status" value="1"/>
</dbReference>
<dbReference type="AlphaFoldDB" id="A0A8I0DQL1"/>
<evidence type="ECO:0000256" key="3">
    <source>
        <dbReference type="ARBA" id="ARBA00023014"/>
    </source>
</evidence>
<dbReference type="InterPro" id="IPR017900">
    <property type="entry name" value="4Fe4S_Fe_S_CS"/>
</dbReference>
<reference evidence="5 6" key="1">
    <citation type="submission" date="2020-08" db="EMBL/GenBank/DDBJ databases">
        <title>Genome public.</title>
        <authorList>
            <person name="Liu C."/>
            <person name="Sun Q."/>
        </authorList>
    </citation>
    <scope>NUCLEOTIDE SEQUENCE [LARGE SCALE GENOMIC DNA]</scope>
    <source>
        <strain evidence="5 6">BX17</strain>
    </source>
</reference>
<name>A0A8I0DQL1_9FIRM</name>
<keyword evidence="3" id="KW-0411">Iron-sulfur</keyword>
<organism evidence="5 6">
    <name type="scientific">Blautia segnis</name>
    <dbReference type="NCBI Taxonomy" id="2763030"/>
    <lineage>
        <taxon>Bacteria</taxon>
        <taxon>Bacillati</taxon>
        <taxon>Bacillota</taxon>
        <taxon>Clostridia</taxon>
        <taxon>Lachnospirales</taxon>
        <taxon>Lachnospiraceae</taxon>
        <taxon>Blautia</taxon>
    </lineage>
</organism>
<comment type="caution">
    <text evidence="5">The sequence shown here is derived from an EMBL/GenBank/DDBJ whole genome shotgun (WGS) entry which is preliminary data.</text>
</comment>
<keyword evidence="1" id="KW-0479">Metal-binding</keyword>
<dbReference type="PROSITE" id="PS00198">
    <property type="entry name" value="4FE4S_FER_1"/>
    <property type="match status" value="1"/>
</dbReference>
<dbReference type="Proteomes" id="UP000652847">
    <property type="component" value="Unassembled WGS sequence"/>
</dbReference>
<evidence type="ECO:0000313" key="6">
    <source>
        <dbReference type="Proteomes" id="UP000652847"/>
    </source>
</evidence>
<dbReference type="PROSITE" id="PS51379">
    <property type="entry name" value="4FE4S_FER_2"/>
    <property type="match status" value="1"/>
</dbReference>
<dbReference type="InterPro" id="IPR017896">
    <property type="entry name" value="4Fe4S_Fe-S-bd"/>
</dbReference>
<protein>
    <submittedName>
        <fullName evidence="5">4Fe-4S binding protein</fullName>
    </submittedName>
</protein>
<dbReference type="Gene3D" id="3.30.70.20">
    <property type="match status" value="1"/>
</dbReference>
<evidence type="ECO:0000256" key="1">
    <source>
        <dbReference type="ARBA" id="ARBA00022723"/>
    </source>
</evidence>
<dbReference type="GO" id="GO:0046872">
    <property type="term" value="F:metal ion binding"/>
    <property type="evidence" value="ECO:0007669"/>
    <property type="project" value="UniProtKB-KW"/>
</dbReference>
<dbReference type="GO" id="GO:0051536">
    <property type="term" value="F:iron-sulfur cluster binding"/>
    <property type="evidence" value="ECO:0007669"/>
    <property type="project" value="UniProtKB-KW"/>
</dbReference>
<keyword evidence="2" id="KW-0408">Iron</keyword>
<evidence type="ECO:0000259" key="4">
    <source>
        <dbReference type="PROSITE" id="PS51379"/>
    </source>
</evidence>
<sequence length="49" mass="5453">MGCKLCYSVCPQKCIDISKIPVEIDQNHCLHCGRCVETCPAQAIMKRGQ</sequence>